<keyword evidence="2" id="KW-1185">Reference proteome</keyword>
<evidence type="ECO:0000313" key="2">
    <source>
        <dbReference type="Proteomes" id="UP000838412"/>
    </source>
</evidence>
<sequence>MKPDLFLRDSRVGTSAGSNVREAARLPVSAPYDPKGKVSARRKILLLLYKFVKSRRGELQGPAMVCLFPGEQGRVVWLFALVAVIATPPGHGQEIIGGECDLRRGVRG</sequence>
<dbReference type="Proteomes" id="UP000838412">
    <property type="component" value="Chromosome 17"/>
</dbReference>
<protein>
    <submittedName>
        <fullName evidence="1">Hypp8624 protein</fullName>
    </submittedName>
</protein>
<accession>A0A8K0EFA8</accession>
<reference evidence="1" key="1">
    <citation type="submission" date="2022-01" db="EMBL/GenBank/DDBJ databases">
        <authorList>
            <person name="Braso-Vives M."/>
        </authorList>
    </citation>
    <scope>NUCLEOTIDE SEQUENCE</scope>
</reference>
<name>A0A8K0EFA8_BRALA</name>
<organism evidence="1 2">
    <name type="scientific">Branchiostoma lanceolatum</name>
    <name type="common">Common lancelet</name>
    <name type="synonym">Amphioxus lanceolatum</name>
    <dbReference type="NCBI Taxonomy" id="7740"/>
    <lineage>
        <taxon>Eukaryota</taxon>
        <taxon>Metazoa</taxon>
        <taxon>Chordata</taxon>
        <taxon>Cephalochordata</taxon>
        <taxon>Leptocardii</taxon>
        <taxon>Amphioxiformes</taxon>
        <taxon>Branchiostomatidae</taxon>
        <taxon>Branchiostoma</taxon>
    </lineage>
</organism>
<dbReference type="AlphaFoldDB" id="A0A8K0EFA8"/>
<gene>
    <name evidence="1" type="primary">Hypp8624</name>
    <name evidence="1" type="ORF">BLAG_LOCUS10585</name>
</gene>
<proteinExistence type="predicted"/>
<evidence type="ECO:0000313" key="1">
    <source>
        <dbReference type="EMBL" id="CAH1249516.1"/>
    </source>
</evidence>
<dbReference type="EMBL" id="OV696702">
    <property type="protein sequence ID" value="CAH1249516.1"/>
    <property type="molecule type" value="Genomic_DNA"/>
</dbReference>